<evidence type="ECO:0000313" key="3">
    <source>
        <dbReference type="Proteomes" id="UP001241748"/>
    </source>
</evidence>
<proteinExistence type="predicted"/>
<dbReference type="Gene3D" id="4.10.810.10">
    <property type="entry name" value="Virus Scaffolding Protein, Chain A"/>
    <property type="match status" value="1"/>
</dbReference>
<feature type="domain" description="IDEAL" evidence="1">
    <location>
        <begin position="9"/>
        <end position="37"/>
    </location>
</feature>
<gene>
    <name evidence="2" type="ORF">P5G62_022920</name>
</gene>
<evidence type="ECO:0000313" key="2">
    <source>
        <dbReference type="EMBL" id="MFB3169961.1"/>
    </source>
</evidence>
<protein>
    <submittedName>
        <fullName evidence="2">IDEAL domain-containing protein</fullName>
    </submittedName>
</protein>
<dbReference type="EMBL" id="JAROBZ020000002">
    <property type="protein sequence ID" value="MFB3169961.1"/>
    <property type="molecule type" value="Genomic_DNA"/>
</dbReference>
<sequence length="69" mass="8410">MRRKAEVITKISLLKQKIDQCLDDRDREGFIRFSHELKVCQRYLGTLMKNPQNRLKGQLEQNRDKFFHF</sequence>
<reference evidence="2 3" key="1">
    <citation type="submission" date="2024-05" db="EMBL/GenBank/DDBJ databases">
        <authorList>
            <person name="Venkateswaran K."/>
        </authorList>
    </citation>
    <scope>NUCLEOTIDE SEQUENCE [LARGE SCALE GENOMIC DNA]</scope>
    <source>
        <strain evidence="2 3">179-C4-2-HS</strain>
    </source>
</reference>
<organism evidence="2 3">
    <name type="scientific">Neobacillus driksii</name>
    <dbReference type="NCBI Taxonomy" id="3035913"/>
    <lineage>
        <taxon>Bacteria</taxon>
        <taxon>Bacillati</taxon>
        <taxon>Bacillota</taxon>
        <taxon>Bacilli</taxon>
        <taxon>Bacillales</taxon>
        <taxon>Bacillaceae</taxon>
        <taxon>Neobacillus</taxon>
    </lineage>
</organism>
<name>A0ABV4YZJ3_9BACI</name>
<comment type="caution">
    <text evidence="2">The sequence shown here is derived from an EMBL/GenBank/DDBJ whole genome shotgun (WGS) entry which is preliminary data.</text>
</comment>
<dbReference type="InterPro" id="IPR014957">
    <property type="entry name" value="IDEAL_dom"/>
</dbReference>
<dbReference type="Proteomes" id="UP001241748">
    <property type="component" value="Unassembled WGS sequence"/>
</dbReference>
<dbReference type="RefSeq" id="WP_306074524.1">
    <property type="nucleotide sequence ID" value="NZ_JAROBZ020000002.1"/>
</dbReference>
<keyword evidence="3" id="KW-1185">Reference proteome</keyword>
<accession>A0ABV4YZJ3</accession>
<dbReference type="InterPro" id="IPR027393">
    <property type="entry name" value="Virus_scaffolding_prot_C"/>
</dbReference>
<dbReference type="Pfam" id="PF08858">
    <property type="entry name" value="IDEAL"/>
    <property type="match status" value="1"/>
</dbReference>
<evidence type="ECO:0000259" key="1">
    <source>
        <dbReference type="Pfam" id="PF08858"/>
    </source>
</evidence>